<evidence type="ECO:0000313" key="1">
    <source>
        <dbReference type="EMBL" id="VBB46927.1"/>
    </source>
</evidence>
<gene>
    <name evidence="1" type="ORF">TRIP_B50003</name>
</gene>
<accession>A0A653AFY0</accession>
<reference evidence="1" key="1">
    <citation type="submission" date="2018-07" db="EMBL/GenBank/DDBJ databases">
        <authorList>
            <consortium name="Genoscope - CEA"/>
            <person name="William W."/>
        </authorList>
    </citation>
    <scope>NUCLEOTIDE SEQUENCE</scope>
    <source>
        <strain evidence="1">IK1</strain>
    </source>
</reference>
<organism evidence="1">
    <name type="scientific">Uncultured Desulfatiglans sp</name>
    <dbReference type="NCBI Taxonomy" id="1748965"/>
    <lineage>
        <taxon>Bacteria</taxon>
        <taxon>Pseudomonadati</taxon>
        <taxon>Thermodesulfobacteriota</taxon>
        <taxon>Desulfobacteria</taxon>
        <taxon>Desulfatiglandales</taxon>
        <taxon>Desulfatiglandaceae</taxon>
        <taxon>Desulfatiglans</taxon>
        <taxon>environmental samples</taxon>
    </lineage>
</organism>
<name>A0A653AFY0_UNCDX</name>
<proteinExistence type="predicted"/>
<dbReference type="EMBL" id="UPXX01000032">
    <property type="protein sequence ID" value="VBB46927.1"/>
    <property type="molecule type" value="Genomic_DNA"/>
</dbReference>
<protein>
    <submittedName>
        <fullName evidence="1">Uncharacterized protein</fullName>
    </submittedName>
</protein>
<dbReference type="AlphaFoldDB" id="A0A653AFY0"/>
<sequence>MPDNYKAYVSQPKCDGSPRKDVAFRWFNDEDW</sequence>